<evidence type="ECO:0000313" key="3">
    <source>
        <dbReference type="Proteomes" id="UP000199516"/>
    </source>
</evidence>
<dbReference type="STRING" id="930128.SAMN05192532_105189"/>
<gene>
    <name evidence="2" type="ORF">SAMN05192532_105189</name>
</gene>
<evidence type="ECO:0000313" key="2">
    <source>
        <dbReference type="EMBL" id="SFE89260.1"/>
    </source>
</evidence>
<reference evidence="2 3" key="1">
    <citation type="submission" date="2016-10" db="EMBL/GenBank/DDBJ databases">
        <authorList>
            <person name="de Groot N.N."/>
        </authorList>
    </citation>
    <scope>NUCLEOTIDE SEQUENCE [LARGE SCALE GENOMIC DNA]</scope>
    <source>
        <strain evidence="2 3">DSM 23995</strain>
    </source>
</reference>
<dbReference type="AlphaFoldDB" id="A0A1I2EAI9"/>
<feature type="transmembrane region" description="Helical" evidence="1">
    <location>
        <begin position="14"/>
        <end position="34"/>
    </location>
</feature>
<accession>A0A1I2EAI9</accession>
<keyword evidence="1" id="KW-0472">Membrane</keyword>
<name>A0A1I2EAI9_9BACI</name>
<organism evidence="2 3">
    <name type="scientific">Alteribacillus iranensis</name>
    <dbReference type="NCBI Taxonomy" id="930128"/>
    <lineage>
        <taxon>Bacteria</taxon>
        <taxon>Bacillati</taxon>
        <taxon>Bacillota</taxon>
        <taxon>Bacilli</taxon>
        <taxon>Bacillales</taxon>
        <taxon>Bacillaceae</taxon>
        <taxon>Alteribacillus</taxon>
    </lineage>
</organism>
<keyword evidence="1" id="KW-0812">Transmembrane</keyword>
<dbReference type="EMBL" id="FONT01000005">
    <property type="protein sequence ID" value="SFE89260.1"/>
    <property type="molecule type" value="Genomic_DNA"/>
</dbReference>
<protein>
    <submittedName>
        <fullName evidence="2">Uncharacterized protein</fullName>
    </submittedName>
</protein>
<dbReference type="Proteomes" id="UP000199516">
    <property type="component" value="Unassembled WGS sequence"/>
</dbReference>
<feature type="transmembrane region" description="Helical" evidence="1">
    <location>
        <begin position="40"/>
        <end position="57"/>
    </location>
</feature>
<keyword evidence="3" id="KW-1185">Reference proteome</keyword>
<proteinExistence type="predicted"/>
<keyword evidence="1" id="KW-1133">Transmembrane helix</keyword>
<sequence length="72" mass="8453">MRVNAKTGALLQRILWHIRWALLLFIILFSVIAWMVSVDILPFLCVQGITWAVYFFLGQWEGYFECRANCSL</sequence>
<evidence type="ECO:0000256" key="1">
    <source>
        <dbReference type="SAM" id="Phobius"/>
    </source>
</evidence>